<dbReference type="Gene3D" id="1.25.10.10">
    <property type="entry name" value="Leucine-rich Repeat Variant"/>
    <property type="match status" value="1"/>
</dbReference>
<dbReference type="Pfam" id="PF25574">
    <property type="entry name" value="TPR_IMB1"/>
    <property type="match status" value="1"/>
</dbReference>
<dbReference type="Proteomes" id="UP000235392">
    <property type="component" value="Unassembled WGS sequence"/>
</dbReference>
<dbReference type="PANTHER" id="PTHR10527">
    <property type="entry name" value="IMPORTIN BETA"/>
    <property type="match status" value="1"/>
</dbReference>
<keyword evidence="2" id="KW-0813">Transport</keyword>
<sequence>EQATPFAQGFMELLLEDLQSTVLHRSVKPPILSCFGDIALAVGGNFAPYLETTVGVLQQAGAMRADPNNYDLVDYINQLREGILEAYAGIIAGLKWASKTDLILPHVPTICAFLHVVATDQDQTDELLKGTLGIIGDLAEIFANGQIKGALDQQWIAEVLKSGRTRVGGPETKKLAKWAKEMVRRATQ</sequence>
<dbReference type="InterPro" id="IPR011989">
    <property type="entry name" value="ARM-like"/>
</dbReference>
<dbReference type="InterPro" id="IPR040122">
    <property type="entry name" value="Importin_beta"/>
</dbReference>
<dbReference type="AlphaFoldDB" id="A0A2N5UAJ3"/>
<evidence type="ECO:0000256" key="1">
    <source>
        <dbReference type="ARBA" id="ARBA00004496"/>
    </source>
</evidence>
<dbReference type="InterPro" id="IPR016024">
    <property type="entry name" value="ARM-type_fold"/>
</dbReference>
<evidence type="ECO:0000256" key="2">
    <source>
        <dbReference type="ARBA" id="ARBA00022448"/>
    </source>
</evidence>
<keyword evidence="5" id="KW-0653">Protein transport</keyword>
<evidence type="ECO:0000313" key="8">
    <source>
        <dbReference type="Proteomes" id="UP000235392"/>
    </source>
</evidence>
<feature type="domain" description="Importin subunit beta-1/Transportin-1-like TPR repeats" evidence="6">
    <location>
        <begin position="1"/>
        <end position="164"/>
    </location>
</feature>
<comment type="caution">
    <text evidence="7">The sequence shown here is derived from an EMBL/GenBank/DDBJ whole genome shotgun (WGS) entry which is preliminary data.</text>
</comment>
<keyword evidence="4" id="KW-0677">Repeat</keyword>
<organism evidence="7 8">
    <name type="scientific">Puccinia coronata f. sp. avenae</name>
    <dbReference type="NCBI Taxonomy" id="200324"/>
    <lineage>
        <taxon>Eukaryota</taxon>
        <taxon>Fungi</taxon>
        <taxon>Dikarya</taxon>
        <taxon>Basidiomycota</taxon>
        <taxon>Pucciniomycotina</taxon>
        <taxon>Pucciniomycetes</taxon>
        <taxon>Pucciniales</taxon>
        <taxon>Pucciniaceae</taxon>
        <taxon>Puccinia</taxon>
    </lineage>
</organism>
<dbReference type="EMBL" id="PGCI01000191">
    <property type="protein sequence ID" value="PLW34755.1"/>
    <property type="molecule type" value="Genomic_DNA"/>
</dbReference>
<evidence type="ECO:0000256" key="5">
    <source>
        <dbReference type="ARBA" id="ARBA00022927"/>
    </source>
</evidence>
<dbReference type="SUPFAM" id="SSF48371">
    <property type="entry name" value="ARM repeat"/>
    <property type="match status" value="1"/>
</dbReference>
<protein>
    <recommendedName>
        <fullName evidence="6">Importin subunit beta-1/Transportin-1-like TPR repeats domain-containing protein</fullName>
    </recommendedName>
</protein>
<accession>A0A2N5UAJ3</accession>
<reference evidence="7 8" key="1">
    <citation type="submission" date="2017-11" db="EMBL/GenBank/DDBJ databases">
        <title>De novo assembly and phasing of dikaryotic genomes from two isolates of Puccinia coronata f. sp. avenae, the causal agent of oat crown rust.</title>
        <authorList>
            <person name="Miller M.E."/>
            <person name="Zhang Y."/>
            <person name="Omidvar V."/>
            <person name="Sperschneider J."/>
            <person name="Schwessinger B."/>
            <person name="Raley C."/>
            <person name="Palmer J.M."/>
            <person name="Garnica D."/>
            <person name="Upadhyaya N."/>
            <person name="Rathjen J."/>
            <person name="Taylor J.M."/>
            <person name="Park R.F."/>
            <person name="Dodds P.N."/>
            <person name="Hirsch C.D."/>
            <person name="Kianian S.F."/>
            <person name="Figueroa M."/>
        </authorList>
    </citation>
    <scope>NUCLEOTIDE SEQUENCE [LARGE SCALE GENOMIC DNA]</scope>
    <source>
        <strain evidence="7">12SD80</strain>
    </source>
</reference>
<name>A0A2N5UAJ3_9BASI</name>
<proteinExistence type="predicted"/>
<comment type="subcellular location">
    <subcellularLocation>
        <location evidence="1">Cytoplasm</location>
    </subcellularLocation>
</comment>
<evidence type="ECO:0000259" key="6">
    <source>
        <dbReference type="Pfam" id="PF25574"/>
    </source>
</evidence>
<evidence type="ECO:0000256" key="3">
    <source>
        <dbReference type="ARBA" id="ARBA00022490"/>
    </source>
</evidence>
<evidence type="ECO:0000313" key="7">
    <source>
        <dbReference type="EMBL" id="PLW34755.1"/>
    </source>
</evidence>
<dbReference type="GO" id="GO:0005737">
    <property type="term" value="C:cytoplasm"/>
    <property type="evidence" value="ECO:0007669"/>
    <property type="project" value="UniProtKB-SubCell"/>
</dbReference>
<feature type="non-terminal residue" evidence="7">
    <location>
        <position position="1"/>
    </location>
</feature>
<evidence type="ECO:0000256" key="4">
    <source>
        <dbReference type="ARBA" id="ARBA00022737"/>
    </source>
</evidence>
<keyword evidence="3" id="KW-0963">Cytoplasm</keyword>
<dbReference type="InterPro" id="IPR058584">
    <property type="entry name" value="IMB1_TNPO1-like_TPR"/>
</dbReference>
<dbReference type="GO" id="GO:0006606">
    <property type="term" value="P:protein import into nucleus"/>
    <property type="evidence" value="ECO:0007669"/>
    <property type="project" value="InterPro"/>
</dbReference>
<gene>
    <name evidence="7" type="ORF">PCASD_12943</name>
</gene>